<name>A0A328DJK7_9ASTE</name>
<feature type="domain" description="UBC core" evidence="6">
    <location>
        <begin position="5"/>
        <end position="157"/>
    </location>
</feature>
<keyword evidence="8" id="KW-1185">Reference proteome</keyword>
<evidence type="ECO:0000313" key="8">
    <source>
        <dbReference type="Proteomes" id="UP000249390"/>
    </source>
</evidence>
<dbReference type="FunFam" id="3.10.110.10:FF:000027">
    <property type="entry name" value="Ubiquitin-conjugating enzyme E2 36"/>
    <property type="match status" value="1"/>
</dbReference>
<evidence type="ECO:0000256" key="1">
    <source>
        <dbReference type="ARBA" id="ARBA00022679"/>
    </source>
</evidence>
<keyword evidence="5" id="KW-0812">Transmembrane</keyword>
<organism evidence="7 8">
    <name type="scientific">Cuscuta australis</name>
    <dbReference type="NCBI Taxonomy" id="267555"/>
    <lineage>
        <taxon>Eukaryota</taxon>
        <taxon>Viridiplantae</taxon>
        <taxon>Streptophyta</taxon>
        <taxon>Embryophyta</taxon>
        <taxon>Tracheophyta</taxon>
        <taxon>Spermatophyta</taxon>
        <taxon>Magnoliopsida</taxon>
        <taxon>eudicotyledons</taxon>
        <taxon>Gunneridae</taxon>
        <taxon>Pentapetalae</taxon>
        <taxon>asterids</taxon>
        <taxon>lamiids</taxon>
        <taxon>Solanales</taxon>
        <taxon>Convolvulaceae</taxon>
        <taxon>Cuscuteae</taxon>
        <taxon>Cuscuta</taxon>
        <taxon>Cuscuta subgen. Grammica</taxon>
        <taxon>Cuscuta sect. Cleistogrammica</taxon>
    </lineage>
</organism>
<keyword evidence="4" id="KW-0547">Nucleotide-binding</keyword>
<dbReference type="PANTHER" id="PTHR24068">
    <property type="entry name" value="UBIQUITIN-CONJUGATING ENZYME E2"/>
    <property type="match status" value="1"/>
</dbReference>
<reference evidence="7 8" key="1">
    <citation type="submission" date="2018-06" db="EMBL/GenBank/DDBJ databases">
        <title>The Genome of Cuscuta australis (Dodder) Provides Insight into the Evolution of Plant Parasitism.</title>
        <authorList>
            <person name="Liu H."/>
        </authorList>
    </citation>
    <scope>NUCLEOTIDE SEQUENCE [LARGE SCALE GENOMIC DNA]</scope>
    <source>
        <strain evidence="8">cv. Yunnan</strain>
        <tissue evidence="7">Vines</tissue>
    </source>
</reference>
<evidence type="ECO:0000256" key="3">
    <source>
        <dbReference type="PROSITE-ProRule" id="PRU10133"/>
    </source>
</evidence>
<evidence type="ECO:0000313" key="7">
    <source>
        <dbReference type="EMBL" id="RAL45440.1"/>
    </source>
</evidence>
<dbReference type="Pfam" id="PF00179">
    <property type="entry name" value="UQ_con"/>
    <property type="match status" value="1"/>
</dbReference>
<comment type="similarity">
    <text evidence="4">Belongs to the ubiquitin-conjugating enzyme family.</text>
</comment>
<sequence>MANTNLPRRIIKETQRLLSEPAPGISASPSEDNMRYFNVMILGPTQSPYEGGVFKLELFLPEEYPMAAPKVRFLTKIYHPNIDKLGRICLDILKDKWSPALQIRTVLLSIQALLSAPNPDDPLSENIAKHWKTNEAEAVETGCFAALIMCDKLESSTSITLSYVTIMVFDFFYFFICSKGMESPVC</sequence>
<keyword evidence="5" id="KW-1133">Transmembrane helix</keyword>
<accession>A0A328DJK7</accession>
<keyword evidence="2 4" id="KW-0833">Ubl conjugation pathway</keyword>
<keyword evidence="5" id="KW-0472">Membrane</keyword>
<dbReference type="GO" id="GO:0005524">
    <property type="term" value="F:ATP binding"/>
    <property type="evidence" value="ECO:0007669"/>
    <property type="project" value="UniProtKB-UniRule"/>
</dbReference>
<keyword evidence="4" id="KW-0067">ATP-binding</keyword>
<dbReference type="InterPro" id="IPR016135">
    <property type="entry name" value="UBQ-conjugating_enzyme/RWD"/>
</dbReference>
<dbReference type="AlphaFoldDB" id="A0A328DJK7"/>
<dbReference type="Proteomes" id="UP000249390">
    <property type="component" value="Unassembled WGS sequence"/>
</dbReference>
<dbReference type="GO" id="GO:0016740">
    <property type="term" value="F:transferase activity"/>
    <property type="evidence" value="ECO:0007669"/>
    <property type="project" value="UniProtKB-KW"/>
</dbReference>
<dbReference type="InterPro" id="IPR000608">
    <property type="entry name" value="UBC"/>
</dbReference>
<dbReference type="InterPro" id="IPR023313">
    <property type="entry name" value="UBQ-conjugating_AS"/>
</dbReference>
<dbReference type="EMBL" id="NQVE01000133">
    <property type="protein sequence ID" value="RAL45440.1"/>
    <property type="molecule type" value="Genomic_DNA"/>
</dbReference>
<evidence type="ECO:0000256" key="4">
    <source>
        <dbReference type="RuleBase" id="RU362109"/>
    </source>
</evidence>
<dbReference type="PROSITE" id="PS50127">
    <property type="entry name" value="UBC_2"/>
    <property type="match status" value="1"/>
</dbReference>
<dbReference type="SMART" id="SM00212">
    <property type="entry name" value="UBCc"/>
    <property type="match status" value="1"/>
</dbReference>
<evidence type="ECO:0000256" key="5">
    <source>
        <dbReference type="SAM" id="Phobius"/>
    </source>
</evidence>
<evidence type="ECO:0000256" key="2">
    <source>
        <dbReference type="ARBA" id="ARBA00022786"/>
    </source>
</evidence>
<dbReference type="Gene3D" id="3.10.110.10">
    <property type="entry name" value="Ubiquitin Conjugating Enzyme"/>
    <property type="match status" value="1"/>
</dbReference>
<feature type="transmembrane region" description="Helical" evidence="5">
    <location>
        <begin position="159"/>
        <end position="176"/>
    </location>
</feature>
<proteinExistence type="inferred from homology"/>
<comment type="caution">
    <text evidence="7">The sequence shown here is derived from an EMBL/GenBank/DDBJ whole genome shotgun (WGS) entry which is preliminary data.</text>
</comment>
<evidence type="ECO:0000259" key="6">
    <source>
        <dbReference type="PROSITE" id="PS50127"/>
    </source>
</evidence>
<dbReference type="SUPFAM" id="SSF54495">
    <property type="entry name" value="UBC-like"/>
    <property type="match status" value="1"/>
</dbReference>
<dbReference type="PROSITE" id="PS00183">
    <property type="entry name" value="UBC_1"/>
    <property type="match status" value="1"/>
</dbReference>
<protein>
    <recommendedName>
        <fullName evidence="6">UBC core domain-containing protein</fullName>
    </recommendedName>
</protein>
<keyword evidence="1" id="KW-0808">Transferase</keyword>
<gene>
    <name evidence="7" type="ORF">DM860_014829</name>
</gene>
<dbReference type="CDD" id="cd23813">
    <property type="entry name" value="UBCc_UBE2N"/>
    <property type="match status" value="1"/>
</dbReference>
<feature type="active site" description="Glycyl thioester intermediate" evidence="3">
    <location>
        <position position="89"/>
    </location>
</feature>